<name>A0ABN9TSA5_9DINO</name>
<reference evidence="1" key="1">
    <citation type="submission" date="2023-10" db="EMBL/GenBank/DDBJ databases">
        <authorList>
            <person name="Chen Y."/>
            <person name="Shah S."/>
            <person name="Dougan E. K."/>
            <person name="Thang M."/>
            <person name="Chan C."/>
        </authorList>
    </citation>
    <scope>NUCLEOTIDE SEQUENCE [LARGE SCALE GENOMIC DNA]</scope>
</reference>
<evidence type="ECO:0000313" key="1">
    <source>
        <dbReference type="EMBL" id="CAK0848645.1"/>
    </source>
</evidence>
<accession>A0ABN9TSA5</accession>
<organism evidence="1 2">
    <name type="scientific">Prorocentrum cordatum</name>
    <dbReference type="NCBI Taxonomy" id="2364126"/>
    <lineage>
        <taxon>Eukaryota</taxon>
        <taxon>Sar</taxon>
        <taxon>Alveolata</taxon>
        <taxon>Dinophyceae</taxon>
        <taxon>Prorocentrales</taxon>
        <taxon>Prorocentraceae</taxon>
        <taxon>Prorocentrum</taxon>
    </lineage>
</organism>
<proteinExistence type="predicted"/>
<keyword evidence="2" id="KW-1185">Reference proteome</keyword>
<sequence length="126" mass="13542">MPRHEESWDSFAEVIPNLQLGEAAREAAQAWLGARVLAGDWEERDKVQPFALGIFHRRAASRAVSRVFRGRVAAALGDGEDSAGNARGAEFMNQAALLDLDSRPGCCKLSLDASSAHNRRLPSGGA</sequence>
<evidence type="ECO:0000313" key="2">
    <source>
        <dbReference type="Proteomes" id="UP001189429"/>
    </source>
</evidence>
<dbReference type="EMBL" id="CAUYUJ010014996">
    <property type="protein sequence ID" value="CAK0848645.1"/>
    <property type="molecule type" value="Genomic_DNA"/>
</dbReference>
<protein>
    <submittedName>
        <fullName evidence="1">Uncharacterized protein</fullName>
    </submittedName>
</protein>
<gene>
    <name evidence="1" type="ORF">PCOR1329_LOCUS41537</name>
</gene>
<dbReference type="Proteomes" id="UP001189429">
    <property type="component" value="Unassembled WGS sequence"/>
</dbReference>
<comment type="caution">
    <text evidence="1">The sequence shown here is derived from an EMBL/GenBank/DDBJ whole genome shotgun (WGS) entry which is preliminary data.</text>
</comment>